<dbReference type="GO" id="GO:0001508">
    <property type="term" value="P:action potential"/>
    <property type="evidence" value="ECO:0007669"/>
    <property type="project" value="TreeGrafter"/>
</dbReference>
<organism evidence="10 11">
    <name type="scientific">Secundilactobacillus malefermentans</name>
    <dbReference type="NCBI Taxonomy" id="176292"/>
    <lineage>
        <taxon>Bacteria</taxon>
        <taxon>Bacillati</taxon>
        <taxon>Bacillota</taxon>
        <taxon>Bacilli</taxon>
        <taxon>Lactobacillales</taxon>
        <taxon>Lactobacillaceae</taxon>
        <taxon>Secundilactobacillus</taxon>
    </lineage>
</organism>
<evidence type="ECO:0000256" key="1">
    <source>
        <dbReference type="ARBA" id="ARBA00004141"/>
    </source>
</evidence>
<feature type="transmembrane region" description="Helical" evidence="8">
    <location>
        <begin position="69"/>
        <end position="91"/>
    </location>
</feature>
<keyword evidence="11" id="KW-1185">Reference proteome</keyword>
<keyword evidence="2" id="KW-0813">Transport</keyword>
<dbReference type="STRING" id="1122149.FD44_GL001588"/>
<evidence type="ECO:0000256" key="8">
    <source>
        <dbReference type="SAM" id="Phobius"/>
    </source>
</evidence>
<comment type="caution">
    <text evidence="10">The sequence shown here is derived from an EMBL/GenBank/DDBJ whole genome shotgun (WGS) entry which is preliminary data.</text>
</comment>
<dbReference type="Proteomes" id="UP000294854">
    <property type="component" value="Unassembled WGS sequence"/>
</dbReference>
<evidence type="ECO:0000256" key="6">
    <source>
        <dbReference type="ARBA" id="ARBA00023136"/>
    </source>
</evidence>
<feature type="transmembrane region" description="Helical" evidence="8">
    <location>
        <begin position="126"/>
        <end position="147"/>
    </location>
</feature>
<evidence type="ECO:0000256" key="2">
    <source>
        <dbReference type="ARBA" id="ARBA00022448"/>
    </source>
</evidence>
<keyword evidence="7" id="KW-0407">Ion channel</keyword>
<dbReference type="Pfam" id="PF07885">
    <property type="entry name" value="Ion_trans_2"/>
    <property type="match status" value="1"/>
</dbReference>
<keyword evidence="6 8" id="KW-0472">Membrane</keyword>
<dbReference type="OrthoDB" id="9785285at2"/>
<dbReference type="EMBL" id="PUFO01000017">
    <property type="protein sequence ID" value="TDG79816.1"/>
    <property type="molecule type" value="Genomic_DNA"/>
</dbReference>
<dbReference type="PANTHER" id="PTHR11537">
    <property type="entry name" value="VOLTAGE-GATED POTASSIUM CHANNEL"/>
    <property type="match status" value="1"/>
</dbReference>
<dbReference type="AlphaFoldDB" id="A0A4R5NRT2"/>
<dbReference type="SUPFAM" id="SSF81324">
    <property type="entry name" value="Voltage-gated potassium channels"/>
    <property type="match status" value="1"/>
</dbReference>
<dbReference type="GO" id="GO:0005249">
    <property type="term" value="F:voltage-gated potassium channel activity"/>
    <property type="evidence" value="ECO:0007669"/>
    <property type="project" value="InterPro"/>
</dbReference>
<reference evidence="10 11" key="1">
    <citation type="journal article" date="2019" name="Appl. Microbiol. Biotechnol.">
        <title>Uncovering carbohydrate metabolism through a genotype-phenotype association study of 56 lactic acid bacteria genomes.</title>
        <authorList>
            <person name="Buron-Moles G."/>
            <person name="Chailyan A."/>
            <person name="Dolejs I."/>
            <person name="Forster J."/>
            <person name="Miks M.H."/>
        </authorList>
    </citation>
    <scope>NUCLEOTIDE SEQUENCE [LARGE SCALE GENOMIC DNA]</scope>
    <source>
        <strain evidence="10 11">ATCC 49373</strain>
    </source>
</reference>
<evidence type="ECO:0000256" key="5">
    <source>
        <dbReference type="ARBA" id="ARBA00023065"/>
    </source>
</evidence>
<dbReference type="Gene3D" id="1.20.120.350">
    <property type="entry name" value="Voltage-gated potassium channels. Chain C"/>
    <property type="match status" value="1"/>
</dbReference>
<dbReference type="InterPro" id="IPR013099">
    <property type="entry name" value="K_chnl_dom"/>
</dbReference>
<feature type="domain" description="Potassium channel" evidence="9">
    <location>
        <begin position="134"/>
        <end position="205"/>
    </location>
</feature>
<accession>A0A4R5NRT2</accession>
<feature type="transmembrane region" description="Helical" evidence="8">
    <location>
        <begin position="180"/>
        <end position="204"/>
    </location>
</feature>
<protein>
    <recommendedName>
        <fullName evidence="9">Potassium channel domain-containing protein</fullName>
    </recommendedName>
</protein>
<evidence type="ECO:0000256" key="4">
    <source>
        <dbReference type="ARBA" id="ARBA00022989"/>
    </source>
</evidence>
<dbReference type="InterPro" id="IPR028325">
    <property type="entry name" value="VG_K_chnl"/>
</dbReference>
<keyword evidence="4 8" id="KW-1133">Transmembrane helix</keyword>
<dbReference type="InterPro" id="IPR027359">
    <property type="entry name" value="Volt_channel_dom_sf"/>
</dbReference>
<feature type="transmembrane region" description="Helical" evidence="8">
    <location>
        <begin position="12"/>
        <end position="35"/>
    </location>
</feature>
<evidence type="ECO:0000259" key="9">
    <source>
        <dbReference type="Pfam" id="PF07885"/>
    </source>
</evidence>
<dbReference type="RefSeq" id="WP_010620148.1">
    <property type="nucleotide sequence ID" value="NZ_PUFO01000017.1"/>
</dbReference>
<sequence length="248" mass="28321">MENEVELKVVMYHWLVVGLTLISFLNVALMIIRLGDWQTEWWVATGLTIIFAIDYGIRLIKAKNRKSFLITSAFDLLGIIPMHPGFVIFRLARLVRIIRYHHLFWHLGISGKWTRNFHRFVYDTGFIYLFAISVAIISLSALLFSIFEHRSLPQALWWAVTTATTVGYGDITPSTADGKAIAIILMLGGVGFIGLLTSTITDYFTNETADKAKTEEQDDRELLRQLSAQITRLDQKVDKLQSKINQKK</sequence>
<proteinExistence type="predicted"/>
<comment type="subcellular location">
    <subcellularLocation>
        <location evidence="1">Membrane</location>
        <topology evidence="1">Multi-pass membrane protein</topology>
    </subcellularLocation>
</comment>
<dbReference type="GO" id="GO:0008076">
    <property type="term" value="C:voltage-gated potassium channel complex"/>
    <property type="evidence" value="ECO:0007669"/>
    <property type="project" value="InterPro"/>
</dbReference>
<keyword evidence="5" id="KW-0406">Ion transport</keyword>
<evidence type="ECO:0000256" key="7">
    <source>
        <dbReference type="ARBA" id="ARBA00023303"/>
    </source>
</evidence>
<dbReference type="Gene3D" id="1.10.287.70">
    <property type="match status" value="1"/>
</dbReference>
<gene>
    <name evidence="10" type="ORF">C5L31_000580</name>
</gene>
<name>A0A4R5NRT2_9LACO</name>
<dbReference type="PANTHER" id="PTHR11537:SF254">
    <property type="entry name" value="POTASSIUM VOLTAGE-GATED CHANNEL PROTEIN SHAB"/>
    <property type="match status" value="1"/>
</dbReference>
<feature type="transmembrane region" description="Helical" evidence="8">
    <location>
        <begin position="41"/>
        <end position="57"/>
    </location>
</feature>
<keyword evidence="3 8" id="KW-0812">Transmembrane</keyword>
<evidence type="ECO:0000313" key="10">
    <source>
        <dbReference type="EMBL" id="TDG79816.1"/>
    </source>
</evidence>
<evidence type="ECO:0000313" key="11">
    <source>
        <dbReference type="Proteomes" id="UP000294854"/>
    </source>
</evidence>
<evidence type="ECO:0000256" key="3">
    <source>
        <dbReference type="ARBA" id="ARBA00022692"/>
    </source>
</evidence>